<protein>
    <recommendedName>
        <fullName evidence="3">GH16 domain-containing protein</fullName>
    </recommendedName>
</protein>
<dbReference type="InterPro" id="IPR000757">
    <property type="entry name" value="Beta-glucanase-like"/>
</dbReference>
<proteinExistence type="predicted"/>
<gene>
    <name evidence="4" type="ORF">QFZ36_001507</name>
</gene>
<dbReference type="Proteomes" id="UP001236806">
    <property type="component" value="Unassembled WGS sequence"/>
</dbReference>
<dbReference type="InterPro" id="IPR013320">
    <property type="entry name" value="ConA-like_dom_sf"/>
</dbReference>
<dbReference type="PANTHER" id="PTHR10963">
    <property type="entry name" value="GLYCOSYL HYDROLASE-RELATED"/>
    <property type="match status" value="1"/>
</dbReference>
<feature type="signal peptide" evidence="2">
    <location>
        <begin position="1"/>
        <end position="30"/>
    </location>
</feature>
<feature type="chain" id="PRO_5045881543" description="GH16 domain-containing protein" evidence="2">
    <location>
        <begin position="31"/>
        <end position="353"/>
    </location>
</feature>
<sequence length="353" mass="37462">MEKIQHRARTRLLVLMVVLSALAFAMIGVAAVSAPDPSVQAEGRDPTNPVSSSAQPTTVPTAEALPAAPSSEATSAAPTLDALPAAPAPEALPAAPAIEAVPAAPVSEALPVGDLPGWRQVFTEDFTAGDVPIGGFPGPAYGARWSANYFDGTPDTAAQQVPKGERKSGYYPSKVLSVHDGVLDMFLHSENGVAMGAAPSPIFGGAVQRPWNSLTYGRYSVRFKADALAGFKLAWLLWPDSKQWPLDGEIDFPEGDLSRVIYAAVHGIEGGIHTDDVFRPNVPFGAWHTATTEWRPDGIEFFLDGKSIGISTKYTPAKPMHYILQTESCSPICPLPETSGHVQLDWVAVWAKG</sequence>
<dbReference type="Pfam" id="PF00722">
    <property type="entry name" value="Glyco_hydro_16"/>
    <property type="match status" value="1"/>
</dbReference>
<keyword evidence="2" id="KW-0732">Signal</keyword>
<evidence type="ECO:0000313" key="5">
    <source>
        <dbReference type="Proteomes" id="UP001236806"/>
    </source>
</evidence>
<evidence type="ECO:0000313" key="4">
    <source>
        <dbReference type="EMBL" id="MDQ0673946.1"/>
    </source>
</evidence>
<comment type="caution">
    <text evidence="4">The sequence shown here is derived from an EMBL/GenBank/DDBJ whole genome shotgun (WGS) entry which is preliminary data.</text>
</comment>
<feature type="compositionally biased region" description="Polar residues" evidence="1">
    <location>
        <begin position="48"/>
        <end position="59"/>
    </location>
</feature>
<evidence type="ECO:0000259" key="3">
    <source>
        <dbReference type="PROSITE" id="PS51762"/>
    </source>
</evidence>
<dbReference type="PROSITE" id="PS51762">
    <property type="entry name" value="GH16_2"/>
    <property type="match status" value="1"/>
</dbReference>
<name>A0ABU0PJ11_9MICC</name>
<dbReference type="PANTHER" id="PTHR10963:SF60">
    <property type="entry name" value="GRAM-NEGATIVE BACTERIA-BINDING PROTEIN 1-RELATED"/>
    <property type="match status" value="1"/>
</dbReference>
<dbReference type="EMBL" id="JAUSXB010000001">
    <property type="protein sequence ID" value="MDQ0673946.1"/>
    <property type="molecule type" value="Genomic_DNA"/>
</dbReference>
<keyword evidence="5" id="KW-1185">Reference proteome</keyword>
<dbReference type="SUPFAM" id="SSF49899">
    <property type="entry name" value="Concanavalin A-like lectins/glucanases"/>
    <property type="match status" value="1"/>
</dbReference>
<dbReference type="CDD" id="cd00413">
    <property type="entry name" value="Glyco_hydrolase_16"/>
    <property type="match status" value="1"/>
</dbReference>
<reference evidence="4 5" key="1">
    <citation type="submission" date="2023-07" db="EMBL/GenBank/DDBJ databases">
        <title>Comparative genomics of wheat-associated soil bacteria to identify genetic determinants of phenazine resistance.</title>
        <authorList>
            <person name="Mouncey N."/>
        </authorList>
    </citation>
    <scope>NUCLEOTIDE SEQUENCE [LARGE SCALE GENOMIC DNA]</scope>
    <source>
        <strain evidence="4 5">W1I3</strain>
    </source>
</reference>
<dbReference type="RefSeq" id="WP_306635179.1">
    <property type="nucleotide sequence ID" value="NZ_JAUSXB010000001.1"/>
</dbReference>
<evidence type="ECO:0000256" key="2">
    <source>
        <dbReference type="SAM" id="SignalP"/>
    </source>
</evidence>
<evidence type="ECO:0000256" key="1">
    <source>
        <dbReference type="SAM" id="MobiDB-lite"/>
    </source>
</evidence>
<feature type="domain" description="GH16" evidence="3">
    <location>
        <begin position="116"/>
        <end position="353"/>
    </location>
</feature>
<organism evidence="4 5">
    <name type="scientific">Pseudarthrobacter siccitolerans</name>
    <dbReference type="NCBI Taxonomy" id="861266"/>
    <lineage>
        <taxon>Bacteria</taxon>
        <taxon>Bacillati</taxon>
        <taxon>Actinomycetota</taxon>
        <taxon>Actinomycetes</taxon>
        <taxon>Micrococcales</taxon>
        <taxon>Micrococcaceae</taxon>
        <taxon>Pseudarthrobacter</taxon>
    </lineage>
</organism>
<feature type="region of interest" description="Disordered" evidence="1">
    <location>
        <begin position="35"/>
        <end position="60"/>
    </location>
</feature>
<accession>A0ABU0PJ11</accession>
<dbReference type="Gene3D" id="2.60.120.200">
    <property type="match status" value="1"/>
</dbReference>
<dbReference type="InterPro" id="IPR050546">
    <property type="entry name" value="Glycosyl_Hydrlase_16"/>
</dbReference>